<name>A0AAV9II82_9RHOD</name>
<dbReference type="AlphaFoldDB" id="A0AAV9II82"/>
<evidence type="ECO:0008006" key="4">
    <source>
        <dbReference type="Google" id="ProtNLM"/>
    </source>
</evidence>
<feature type="region of interest" description="Disordered" evidence="1">
    <location>
        <begin position="1"/>
        <end position="49"/>
    </location>
</feature>
<dbReference type="PANTHER" id="PTHR15967:SF0">
    <property type="entry name" value="E2F-ASSOCIATED PHOSPHOPROTEIN"/>
    <property type="match status" value="1"/>
</dbReference>
<protein>
    <recommendedName>
        <fullName evidence="4">E2F-associated phosphoprotein</fullName>
    </recommendedName>
</protein>
<evidence type="ECO:0000256" key="1">
    <source>
        <dbReference type="SAM" id="MobiDB-lite"/>
    </source>
</evidence>
<dbReference type="EMBL" id="JANCYU010000048">
    <property type="protein sequence ID" value="KAK4527137.1"/>
    <property type="molecule type" value="Genomic_DNA"/>
</dbReference>
<reference evidence="2 3" key="1">
    <citation type="submission" date="2022-07" db="EMBL/GenBank/DDBJ databases">
        <title>Genome-wide signatures of adaptation to extreme environments.</title>
        <authorList>
            <person name="Cho C.H."/>
            <person name="Yoon H.S."/>
        </authorList>
    </citation>
    <scope>NUCLEOTIDE SEQUENCE [LARGE SCALE GENOMIC DNA]</scope>
    <source>
        <strain evidence="2 3">108.79 E11</strain>
    </source>
</reference>
<evidence type="ECO:0000313" key="2">
    <source>
        <dbReference type="EMBL" id="KAK4527137.1"/>
    </source>
</evidence>
<proteinExistence type="predicted"/>
<feature type="compositionally biased region" description="Acidic residues" evidence="1">
    <location>
        <begin position="40"/>
        <end position="49"/>
    </location>
</feature>
<keyword evidence="3" id="KW-1185">Reference proteome</keyword>
<dbReference type="Pfam" id="PF10238">
    <property type="entry name" value="Eapp_C"/>
    <property type="match status" value="1"/>
</dbReference>
<gene>
    <name evidence="2" type="ORF">GAYE_SCF35G5059</name>
</gene>
<dbReference type="PANTHER" id="PTHR15967">
    <property type="entry name" value="E2F-ASSOCIATED PHOSPHOPROTEIN"/>
    <property type="match status" value="1"/>
</dbReference>
<organism evidence="2 3">
    <name type="scientific">Galdieria yellowstonensis</name>
    <dbReference type="NCBI Taxonomy" id="3028027"/>
    <lineage>
        <taxon>Eukaryota</taxon>
        <taxon>Rhodophyta</taxon>
        <taxon>Bangiophyceae</taxon>
        <taxon>Galdieriales</taxon>
        <taxon>Galdieriaceae</taxon>
        <taxon>Galdieria</taxon>
    </lineage>
</organism>
<comment type="caution">
    <text evidence="2">The sequence shown here is derived from an EMBL/GenBank/DDBJ whole genome shotgun (WGS) entry which is preliminary data.</text>
</comment>
<dbReference type="Proteomes" id="UP001300502">
    <property type="component" value="Unassembled WGS sequence"/>
</dbReference>
<accession>A0AAV9II82</accession>
<dbReference type="GO" id="GO:0005634">
    <property type="term" value="C:nucleus"/>
    <property type="evidence" value="ECO:0007669"/>
    <property type="project" value="TreeGrafter"/>
</dbReference>
<dbReference type="InterPro" id="IPR019370">
    <property type="entry name" value="E2F-assoc_phosphoprotein"/>
</dbReference>
<evidence type="ECO:0000313" key="3">
    <source>
        <dbReference type="Proteomes" id="UP001300502"/>
    </source>
</evidence>
<sequence>MEGWRISEKTLNMENNNHHTGTESVNEEDSLSDSSGFMFEEPDPLYDEHADSEDEKWVRENLFHGGLFGKRNKSNNRGKLEELDELKDLHDDEFQLSCPCCFTLLCVQCQQHEEYENQFRAVFVKNCRVLTDQRLKVRVRGVEGDREYQQHKEAGNVQDLQNKYRPVVCAVCHTEVGVLDQDEVYHFCNVLY</sequence>